<dbReference type="EMBL" id="FQVC01000002">
    <property type="protein sequence ID" value="SHE75481.1"/>
    <property type="molecule type" value="Genomic_DNA"/>
</dbReference>
<sequence length="249" mass="26583">MHTIASLPPALLLAAITFFCIAAMGLALLLLRYASGVASKAPELVPVAAFLGTISTAWALSLGFAASDVWSLGSRADQASAWERSAVTRLLGIAEPNALDIPVMHSALLSYMHAVHNREWNDKGNRLSDPEVDAALQAVRLAIVGMTRQGVADPLIIKAAQDFDELQDARNERLAVGQSAVDETKWWLVLFLTGLSMVAIAVVHADRPGAGRNALIIFAIAAGFSMWILVLHANPYQDMSSPFAGLLDT</sequence>
<reference evidence="2 3" key="1">
    <citation type="submission" date="2016-11" db="EMBL/GenBank/DDBJ databases">
        <authorList>
            <person name="Jaros S."/>
            <person name="Januszkiewicz K."/>
            <person name="Wedrychowicz H."/>
        </authorList>
    </citation>
    <scope>NUCLEOTIDE SEQUENCE [LARGE SCALE GENOMIC DNA]</scope>
    <source>
        <strain evidence="2 3">DSM 17137</strain>
    </source>
</reference>
<feature type="transmembrane region" description="Helical" evidence="1">
    <location>
        <begin position="186"/>
        <end position="203"/>
    </location>
</feature>
<dbReference type="InterPro" id="IPR025333">
    <property type="entry name" value="DUF4239"/>
</dbReference>
<feature type="transmembrane region" description="Helical" evidence="1">
    <location>
        <begin position="215"/>
        <end position="233"/>
    </location>
</feature>
<dbReference type="Pfam" id="PF14023">
    <property type="entry name" value="Bestrophin-like"/>
    <property type="match status" value="1"/>
</dbReference>
<dbReference type="RefSeq" id="WP_052950606.1">
    <property type="nucleotide sequence ID" value="NZ_FQVC01000002.1"/>
</dbReference>
<evidence type="ECO:0000313" key="3">
    <source>
        <dbReference type="Proteomes" id="UP000184533"/>
    </source>
</evidence>
<evidence type="ECO:0008006" key="4">
    <source>
        <dbReference type="Google" id="ProtNLM"/>
    </source>
</evidence>
<feature type="transmembrane region" description="Helical" evidence="1">
    <location>
        <begin position="12"/>
        <end position="32"/>
    </location>
</feature>
<accession>A0A1M4W2I9</accession>
<evidence type="ECO:0000313" key="2">
    <source>
        <dbReference type="EMBL" id="SHE75481.1"/>
    </source>
</evidence>
<dbReference type="OrthoDB" id="8444963at2"/>
<keyword evidence="1" id="KW-1133">Transmembrane helix</keyword>
<dbReference type="AlphaFoldDB" id="A0A1M4W2I9"/>
<protein>
    <recommendedName>
        <fullName evidence="4">DUF4239 domain-containing protein</fullName>
    </recommendedName>
</protein>
<evidence type="ECO:0000256" key="1">
    <source>
        <dbReference type="SAM" id="Phobius"/>
    </source>
</evidence>
<organism evidence="2 3">
    <name type="scientific">Devosia limi DSM 17137</name>
    <dbReference type="NCBI Taxonomy" id="1121477"/>
    <lineage>
        <taxon>Bacteria</taxon>
        <taxon>Pseudomonadati</taxon>
        <taxon>Pseudomonadota</taxon>
        <taxon>Alphaproteobacteria</taxon>
        <taxon>Hyphomicrobiales</taxon>
        <taxon>Devosiaceae</taxon>
        <taxon>Devosia</taxon>
    </lineage>
</organism>
<feature type="transmembrane region" description="Helical" evidence="1">
    <location>
        <begin position="44"/>
        <end position="66"/>
    </location>
</feature>
<keyword evidence="1" id="KW-0472">Membrane</keyword>
<proteinExistence type="predicted"/>
<gene>
    <name evidence="2" type="ORF">SAMN02745223_01097</name>
</gene>
<keyword evidence="1" id="KW-0812">Transmembrane</keyword>
<dbReference type="Proteomes" id="UP000184533">
    <property type="component" value="Unassembled WGS sequence"/>
</dbReference>
<name>A0A1M4W2I9_9HYPH</name>